<dbReference type="EMBL" id="MU003525">
    <property type="protein sequence ID" value="KAF2466273.1"/>
    <property type="molecule type" value="Genomic_DNA"/>
</dbReference>
<dbReference type="Proteomes" id="UP000799755">
    <property type="component" value="Unassembled WGS sequence"/>
</dbReference>
<protein>
    <submittedName>
        <fullName evidence="1">Uncharacterized protein</fullName>
    </submittedName>
</protein>
<evidence type="ECO:0000313" key="2">
    <source>
        <dbReference type="Proteomes" id="UP000799755"/>
    </source>
</evidence>
<reference evidence="1" key="1">
    <citation type="journal article" date="2020" name="Stud. Mycol.">
        <title>101 Dothideomycetes genomes: a test case for predicting lifestyles and emergence of pathogens.</title>
        <authorList>
            <person name="Haridas S."/>
            <person name="Albert R."/>
            <person name="Binder M."/>
            <person name="Bloem J."/>
            <person name="Labutti K."/>
            <person name="Salamov A."/>
            <person name="Andreopoulos B."/>
            <person name="Baker S."/>
            <person name="Barry K."/>
            <person name="Bills G."/>
            <person name="Bluhm B."/>
            <person name="Cannon C."/>
            <person name="Castanera R."/>
            <person name="Culley D."/>
            <person name="Daum C."/>
            <person name="Ezra D."/>
            <person name="Gonzalez J."/>
            <person name="Henrissat B."/>
            <person name="Kuo A."/>
            <person name="Liang C."/>
            <person name="Lipzen A."/>
            <person name="Lutzoni F."/>
            <person name="Magnuson J."/>
            <person name="Mondo S."/>
            <person name="Nolan M."/>
            <person name="Ohm R."/>
            <person name="Pangilinan J."/>
            <person name="Park H.-J."/>
            <person name="Ramirez L."/>
            <person name="Alfaro M."/>
            <person name="Sun H."/>
            <person name="Tritt A."/>
            <person name="Yoshinaga Y."/>
            <person name="Zwiers L.-H."/>
            <person name="Turgeon B."/>
            <person name="Goodwin S."/>
            <person name="Spatafora J."/>
            <person name="Crous P."/>
            <person name="Grigoriev I."/>
        </authorList>
    </citation>
    <scope>NUCLEOTIDE SEQUENCE</scope>
    <source>
        <strain evidence="1">ATCC 200398</strain>
    </source>
</reference>
<gene>
    <name evidence="1" type="ORF">BDR25DRAFT_317679</name>
</gene>
<keyword evidence="2" id="KW-1185">Reference proteome</keyword>
<organism evidence="1 2">
    <name type="scientific">Lindgomyces ingoldianus</name>
    <dbReference type="NCBI Taxonomy" id="673940"/>
    <lineage>
        <taxon>Eukaryota</taxon>
        <taxon>Fungi</taxon>
        <taxon>Dikarya</taxon>
        <taxon>Ascomycota</taxon>
        <taxon>Pezizomycotina</taxon>
        <taxon>Dothideomycetes</taxon>
        <taxon>Pleosporomycetidae</taxon>
        <taxon>Pleosporales</taxon>
        <taxon>Lindgomycetaceae</taxon>
        <taxon>Lindgomyces</taxon>
    </lineage>
</organism>
<sequence length="228" mass="25545">MITRQTGSGIWFVINYGTEMLIASGLSTSNAFKYGIMATCLGFVSVNIAFFSSCGDSRSRDQSDAEVLSRSYGAIQVEVQYAWIVENVMSLGYFINPQDLGWASGSFQLYNHGTVHRLHCRSRHFLEGRMFRGEALHAAGEALVRPSMIGMVVLLALAIHATGIEIYLYLTPCEAARVRDIWRCREVGSEGVEGEYRWGSDYGQEARMNDTRESGDRNLCDKEERLKL</sequence>
<name>A0ACB6QH14_9PLEO</name>
<evidence type="ECO:0000313" key="1">
    <source>
        <dbReference type="EMBL" id="KAF2466273.1"/>
    </source>
</evidence>
<proteinExistence type="predicted"/>
<comment type="caution">
    <text evidence="1">The sequence shown here is derived from an EMBL/GenBank/DDBJ whole genome shotgun (WGS) entry which is preliminary data.</text>
</comment>
<accession>A0ACB6QH14</accession>